<dbReference type="RefSeq" id="WP_025609232.1">
    <property type="nucleotide sequence ID" value="NZ_CP021235.1"/>
</dbReference>
<dbReference type="EMBL" id="CP021235">
    <property type="protein sequence ID" value="ARS37560.1"/>
    <property type="molecule type" value="Genomic_DNA"/>
</dbReference>
<keyword evidence="2" id="KW-1185">Reference proteome</keyword>
<protein>
    <submittedName>
        <fullName evidence="1">Uncharacterized protein</fullName>
    </submittedName>
</protein>
<evidence type="ECO:0000313" key="1">
    <source>
        <dbReference type="EMBL" id="ARS37560.1"/>
    </source>
</evidence>
<dbReference type="Proteomes" id="UP000266292">
    <property type="component" value="Chromosome"/>
</dbReference>
<dbReference type="AlphaFoldDB" id="A0A1X9YX82"/>
<reference evidence="2" key="1">
    <citation type="submission" date="2017-05" db="EMBL/GenBank/DDBJ databases">
        <authorList>
            <person name="Ray J."/>
            <person name="Price M."/>
            <person name="Deutschbauer A."/>
        </authorList>
    </citation>
    <scope>NUCLEOTIDE SEQUENCE [LARGE SCALE GENOMIC DNA]</scope>
    <source>
        <strain evidence="2">DSM 19842</strain>
    </source>
</reference>
<proteinExistence type="predicted"/>
<dbReference type="KEGG" id="pact:CA264_20200"/>
<gene>
    <name evidence="1" type="ORF">CA264_20200</name>
</gene>
<dbReference type="OrthoDB" id="333971at2"/>
<sequence>MVTTPARASPDFTDSTITLAAGKRYARSGLHEWLYGKHYRTAWTTPVPVQVLDLGKAKGGLSALEMGGSRQTINLHLADSAGNEYVLRSIDKEPASSLPQKWQQSYVADVVRDATSATHPYAALTIPTMAKAIGIYYLEPELVYVPHDPRLRTYMDKVGGMMALLEKHPSGDQRLEPGMGYAPEVENTRHMLEDRLEDNDTRIDARHFLRSRLFDMLLGDWSRHEDNWRWAEYDEGKGKTYRGIPRDRDNVFYKLKDGPIPWLLTSLGLKPHFQTYREEITPAQVVKLNRSGRNLDELILVSLSQQDWLQVADTVQLLLTDEVIEKAFRAMPDTVYSLTAGPLMAKLKARRQALPQIATAYYKELMQEVTLVGSDKHERFELHSVSPDELQVKIYKTSKEGKVDKLLLERTFFSHETKQIDFYGLDGNDNFLVTGEHQPAIELKVWGGAGEDIYHVQSNGSKLGKSVYVNDSQYRNTYDLDKHTRLTIDNEVPANKFDAAGWLLRYYLD</sequence>
<organism evidence="1 2">
    <name type="scientific">Pontibacter actiniarum</name>
    <dbReference type="NCBI Taxonomy" id="323450"/>
    <lineage>
        <taxon>Bacteria</taxon>
        <taxon>Pseudomonadati</taxon>
        <taxon>Bacteroidota</taxon>
        <taxon>Cytophagia</taxon>
        <taxon>Cytophagales</taxon>
        <taxon>Hymenobacteraceae</taxon>
        <taxon>Pontibacter</taxon>
    </lineage>
</organism>
<dbReference type="STRING" id="709015.GCA_000472485_04077"/>
<name>A0A1X9YX82_9BACT</name>
<accession>A0A1X9YX82</accession>
<evidence type="ECO:0000313" key="2">
    <source>
        <dbReference type="Proteomes" id="UP000266292"/>
    </source>
</evidence>